<dbReference type="GO" id="GO:0005886">
    <property type="term" value="C:plasma membrane"/>
    <property type="evidence" value="ECO:0007669"/>
    <property type="project" value="TreeGrafter"/>
</dbReference>
<dbReference type="PANTHER" id="PTHR24369:SF210">
    <property type="entry name" value="CHAOPTIN-RELATED"/>
    <property type="match status" value="1"/>
</dbReference>
<evidence type="ECO:0000256" key="5">
    <source>
        <dbReference type="SAM" id="Phobius"/>
    </source>
</evidence>
<keyword evidence="3" id="KW-0677">Repeat</keyword>
<organism evidence="8">
    <name type="scientific">Harpegnathos saltator</name>
    <name type="common">Jerdon's jumping ant</name>
    <dbReference type="NCBI Taxonomy" id="610380"/>
    <lineage>
        <taxon>Eukaryota</taxon>
        <taxon>Metazoa</taxon>
        <taxon>Ecdysozoa</taxon>
        <taxon>Arthropoda</taxon>
        <taxon>Hexapoda</taxon>
        <taxon>Insecta</taxon>
        <taxon>Pterygota</taxon>
        <taxon>Neoptera</taxon>
        <taxon>Endopterygota</taxon>
        <taxon>Hymenoptera</taxon>
        <taxon>Apocrita</taxon>
        <taxon>Aculeata</taxon>
        <taxon>Formicoidea</taxon>
        <taxon>Formicidae</taxon>
        <taxon>Ponerinae</taxon>
        <taxon>Ponerini</taxon>
        <taxon>Harpegnathos</taxon>
    </lineage>
</organism>
<keyword evidence="8" id="KW-1185">Reference proteome</keyword>
<dbReference type="OrthoDB" id="26525at2759"/>
<evidence type="ECO:0000313" key="7">
    <source>
        <dbReference type="EMBL" id="EFN82581.1"/>
    </source>
</evidence>
<dbReference type="InterPro" id="IPR050541">
    <property type="entry name" value="LRR_TM_domain-containing"/>
</dbReference>
<reference evidence="7 8" key="1">
    <citation type="journal article" date="2010" name="Science">
        <title>Genomic comparison of the ants Camponotus floridanus and Harpegnathos saltator.</title>
        <authorList>
            <person name="Bonasio R."/>
            <person name="Zhang G."/>
            <person name="Ye C."/>
            <person name="Mutti N.S."/>
            <person name="Fang X."/>
            <person name="Qin N."/>
            <person name="Donahue G."/>
            <person name="Yang P."/>
            <person name="Li Q."/>
            <person name="Li C."/>
            <person name="Zhang P."/>
            <person name="Huang Z."/>
            <person name="Berger S.L."/>
            <person name="Reinberg D."/>
            <person name="Wang J."/>
            <person name="Liebig J."/>
        </authorList>
    </citation>
    <scope>NUCLEOTIDE SEQUENCE [LARGE SCALE GENOMIC DNA]</scope>
    <source>
        <strain evidence="7 8">R22 G/1</strain>
    </source>
</reference>
<proteinExistence type="predicted"/>
<dbReference type="Proteomes" id="UP000008237">
    <property type="component" value="Unassembled WGS sequence"/>
</dbReference>
<dbReference type="Pfam" id="PF13855">
    <property type="entry name" value="LRR_8"/>
    <property type="match status" value="2"/>
</dbReference>
<keyword evidence="1" id="KW-0433">Leucine-rich repeat</keyword>
<keyword evidence="2" id="KW-0732">Signal</keyword>
<gene>
    <name evidence="7" type="ORF">EAI_00872</name>
</gene>
<evidence type="ECO:0000256" key="4">
    <source>
        <dbReference type="SAM" id="MobiDB-lite"/>
    </source>
</evidence>
<protein>
    <submittedName>
        <fullName evidence="7">Leucine-rich repeat-containing protein 15</fullName>
    </submittedName>
</protein>
<dbReference type="InterPro" id="IPR000483">
    <property type="entry name" value="Cys-rich_flank_reg_C"/>
</dbReference>
<dbReference type="AlphaFoldDB" id="E2BNY9"/>
<evidence type="ECO:0000256" key="3">
    <source>
        <dbReference type="ARBA" id="ARBA00022737"/>
    </source>
</evidence>
<feature type="region of interest" description="Disordered" evidence="4">
    <location>
        <begin position="525"/>
        <end position="560"/>
    </location>
</feature>
<dbReference type="SMART" id="SM00082">
    <property type="entry name" value="LRRCT"/>
    <property type="match status" value="1"/>
</dbReference>
<dbReference type="InterPro" id="IPR001611">
    <property type="entry name" value="Leu-rich_rpt"/>
</dbReference>
<evidence type="ECO:0000256" key="2">
    <source>
        <dbReference type="ARBA" id="ARBA00022729"/>
    </source>
</evidence>
<keyword evidence="5" id="KW-1133">Transmembrane helix</keyword>
<name>E2BNY9_HARSA</name>
<accession>E2BNY9</accession>
<dbReference type="SUPFAM" id="SSF52058">
    <property type="entry name" value="L domain-like"/>
    <property type="match status" value="1"/>
</dbReference>
<dbReference type="InterPro" id="IPR032675">
    <property type="entry name" value="LRR_dom_sf"/>
</dbReference>
<evidence type="ECO:0000256" key="1">
    <source>
        <dbReference type="ARBA" id="ARBA00022614"/>
    </source>
</evidence>
<keyword evidence="5" id="KW-0812">Transmembrane</keyword>
<dbReference type="PANTHER" id="PTHR24369">
    <property type="entry name" value="ANTIGEN BSP, PUTATIVE-RELATED"/>
    <property type="match status" value="1"/>
</dbReference>
<dbReference type="Gene3D" id="3.80.10.10">
    <property type="entry name" value="Ribonuclease Inhibitor"/>
    <property type="match status" value="2"/>
</dbReference>
<dbReference type="PhylomeDB" id="E2BNY9"/>
<feature type="compositionally biased region" description="Acidic residues" evidence="4">
    <location>
        <begin position="549"/>
        <end position="560"/>
    </location>
</feature>
<keyword evidence="5" id="KW-0472">Membrane</keyword>
<evidence type="ECO:0000313" key="8">
    <source>
        <dbReference type="Proteomes" id="UP000008237"/>
    </source>
</evidence>
<feature type="compositionally biased region" description="Low complexity" evidence="4">
    <location>
        <begin position="491"/>
        <end position="500"/>
    </location>
</feature>
<dbReference type="SMART" id="SM00369">
    <property type="entry name" value="LRR_TYP"/>
    <property type="match status" value="5"/>
</dbReference>
<feature type="domain" description="LRRCT" evidence="6">
    <location>
        <begin position="191"/>
        <end position="237"/>
    </location>
</feature>
<feature type="region of interest" description="Disordered" evidence="4">
    <location>
        <begin position="479"/>
        <end position="500"/>
    </location>
</feature>
<feature type="transmembrane region" description="Helical" evidence="5">
    <location>
        <begin position="396"/>
        <end position="420"/>
    </location>
</feature>
<sequence>MDVEVARLELINCFLTMLSDEAFSSPIFERMIKLQLHDNNISTLRRATFRPLKRLEYLSINNNEIKEAEQFLLQDTAVNLENLEFEQAISDAEVLRNITGGSTRYYNVKELALRYNHITIIDSRLFAGIIRLENLYLQYSNIETVDANTFEWMDSIRQIFINDNNISTLPKGLFDSVISHKNSLILSIHNNPWNCDCNLKWMQDMIIRHPGVVQNIPICSSPEANRGKTFTDADFCNQRTTKETSVDDTTHSSVTSTTTPGPTMSVNCETIFNHLYSANYSPRMFSSNNIEISLRLHNFSVTELVNGSTLLNVSDSNDIFFIWFDNKVRLNTSSLNNSVQCARVNGHYILPIEPRKSYTICSLDNLSFSPLNCLGMSISIRSEDGLSADDNIDMDVIISVFVISLLTVCFLSAILMFIIVRRYPVMLRGSKRIVIVKRGTPNVMVLPRGLSSDTVESANRNTIPTISQNLKESGYTVLLPPTRDLPRKNSRSSASSDDMSYISGIEPTLSQLNSWRLKKFRYVNRETEPPPLPPHPHPNTAQPLSIVEDKDEDESDSCTV</sequence>
<evidence type="ECO:0000259" key="6">
    <source>
        <dbReference type="SMART" id="SM00082"/>
    </source>
</evidence>
<dbReference type="OMA" id="KYCYITA"/>
<dbReference type="EMBL" id="GL449511">
    <property type="protein sequence ID" value="EFN82581.1"/>
    <property type="molecule type" value="Genomic_DNA"/>
</dbReference>
<dbReference type="InParanoid" id="E2BNY9"/>
<dbReference type="InterPro" id="IPR003591">
    <property type="entry name" value="Leu-rich_rpt_typical-subtyp"/>
</dbReference>